<dbReference type="Pfam" id="PF16888">
    <property type="entry name" value="YwqH-like"/>
    <property type="match status" value="1"/>
</dbReference>
<keyword evidence="2" id="KW-0269">Exonuclease</keyword>
<keyword evidence="1" id="KW-0175">Coiled coil</keyword>
<evidence type="ECO:0000256" key="1">
    <source>
        <dbReference type="SAM" id="Coils"/>
    </source>
</evidence>
<dbReference type="AlphaFoldDB" id="A0A841RHT6"/>
<gene>
    <name evidence="2" type="ORF">GGQ92_000830</name>
</gene>
<dbReference type="EMBL" id="JACHON010000002">
    <property type="protein sequence ID" value="MBB6512049.1"/>
    <property type="molecule type" value="Genomic_DNA"/>
</dbReference>
<sequence length="142" mass="16665">MSDWNFLKDAFATISDRQDEIDEKIQRLKQAKTAIETEQDAALKEIKRIYQPSLNRMWEGTDGEDYDSARQDAYESMQRYIRQYDFHLMEIDRKIRQLELQRGALDVTSSIARSAQYFLEQGEEMANVASTQINKLKGRLFG</sequence>
<protein>
    <submittedName>
        <fullName evidence="2">DNA repair exonuclease SbcCD ATPase subunit</fullName>
    </submittedName>
</protein>
<dbReference type="RefSeq" id="WP_184244893.1">
    <property type="nucleotide sequence ID" value="NZ_BAAACU010000002.1"/>
</dbReference>
<proteinExistence type="predicted"/>
<dbReference type="GO" id="GO:0004527">
    <property type="term" value="F:exonuclease activity"/>
    <property type="evidence" value="ECO:0007669"/>
    <property type="project" value="UniProtKB-KW"/>
</dbReference>
<organism evidence="2 3">
    <name type="scientific">Gracilibacillus halotolerans</name>
    <dbReference type="NCBI Taxonomy" id="74386"/>
    <lineage>
        <taxon>Bacteria</taxon>
        <taxon>Bacillati</taxon>
        <taxon>Bacillota</taxon>
        <taxon>Bacilli</taxon>
        <taxon>Bacillales</taxon>
        <taxon>Bacillaceae</taxon>
        <taxon>Gracilibacillus</taxon>
    </lineage>
</organism>
<dbReference type="InterPro" id="IPR031681">
    <property type="entry name" value="YwqH-like"/>
</dbReference>
<comment type="caution">
    <text evidence="2">The sequence shown here is derived from an EMBL/GenBank/DDBJ whole genome shotgun (WGS) entry which is preliminary data.</text>
</comment>
<keyword evidence="2" id="KW-0378">Hydrolase</keyword>
<keyword evidence="3" id="KW-1185">Reference proteome</keyword>
<evidence type="ECO:0000313" key="3">
    <source>
        <dbReference type="Proteomes" id="UP000572212"/>
    </source>
</evidence>
<dbReference type="Proteomes" id="UP000572212">
    <property type="component" value="Unassembled WGS sequence"/>
</dbReference>
<keyword evidence="2" id="KW-0540">Nuclease</keyword>
<feature type="coiled-coil region" evidence="1">
    <location>
        <begin position="14"/>
        <end position="45"/>
    </location>
</feature>
<accession>A0A841RHT6</accession>
<evidence type="ECO:0000313" key="2">
    <source>
        <dbReference type="EMBL" id="MBB6512049.1"/>
    </source>
</evidence>
<name>A0A841RHT6_9BACI</name>
<reference evidence="2 3" key="1">
    <citation type="submission" date="2020-08" db="EMBL/GenBank/DDBJ databases">
        <title>Genomic Encyclopedia of Type Strains, Phase IV (KMG-IV): sequencing the most valuable type-strain genomes for metagenomic binning, comparative biology and taxonomic classification.</title>
        <authorList>
            <person name="Goeker M."/>
        </authorList>
    </citation>
    <scope>NUCLEOTIDE SEQUENCE [LARGE SCALE GENOMIC DNA]</scope>
    <source>
        <strain evidence="2 3">DSM 11805</strain>
    </source>
</reference>